<evidence type="ECO:0000256" key="4">
    <source>
        <dbReference type="ARBA" id="ARBA00022989"/>
    </source>
</evidence>
<dbReference type="PANTHER" id="PTHR12300:SF161">
    <property type="entry name" value="RECEPTOR EXPRESSION-ENHANCING PROTEIN"/>
    <property type="match status" value="1"/>
</dbReference>
<dbReference type="InterPro" id="IPR013087">
    <property type="entry name" value="Znf_C2H2_type"/>
</dbReference>
<comment type="subcellular location">
    <subcellularLocation>
        <location evidence="1">Membrane</location>
        <topology evidence="1">Multi-pass membrane protein</topology>
    </subcellularLocation>
</comment>
<comment type="caution">
    <text evidence="8">The sequence shown here is derived from an EMBL/GenBank/DDBJ whole genome shotgun (WGS) entry which is preliminary data.</text>
</comment>
<dbReference type="GO" id="GO:0003676">
    <property type="term" value="F:nucleic acid binding"/>
    <property type="evidence" value="ECO:0007669"/>
    <property type="project" value="InterPro"/>
</dbReference>
<protein>
    <recommendedName>
        <fullName evidence="7">C2H2-type domain-containing protein</fullName>
    </recommendedName>
</protein>
<dbReference type="Gene3D" id="3.30.160.60">
    <property type="entry name" value="Classic Zinc Finger"/>
    <property type="match status" value="2"/>
</dbReference>
<dbReference type="InterPro" id="IPR003604">
    <property type="entry name" value="Matrin/U1-like-C_Znf_C2H2"/>
</dbReference>
<dbReference type="SMART" id="SM00355">
    <property type="entry name" value="ZnF_C2H2"/>
    <property type="match status" value="2"/>
</dbReference>
<feature type="region of interest" description="Disordered" evidence="6">
    <location>
        <begin position="691"/>
        <end position="721"/>
    </location>
</feature>
<dbReference type="PROSITE" id="PS00028">
    <property type="entry name" value="ZINC_FINGER_C2H2_1"/>
    <property type="match status" value="1"/>
</dbReference>
<dbReference type="AlphaFoldDB" id="A0A834YA65"/>
<evidence type="ECO:0000256" key="1">
    <source>
        <dbReference type="ARBA" id="ARBA00004141"/>
    </source>
</evidence>
<proteinExistence type="inferred from homology"/>
<dbReference type="Pfam" id="PF12874">
    <property type="entry name" value="zf-met"/>
    <property type="match status" value="2"/>
</dbReference>
<dbReference type="PANTHER" id="PTHR12300">
    <property type="entry name" value="HVA22-LIKE PROTEINS"/>
    <property type="match status" value="1"/>
</dbReference>
<keyword evidence="5" id="KW-0472">Membrane</keyword>
<name>A0A834YA65_TETSI</name>
<accession>A0A834YA65</accession>
<dbReference type="EMBL" id="JABCRI010000024">
    <property type="protein sequence ID" value="KAF8377404.1"/>
    <property type="molecule type" value="Genomic_DNA"/>
</dbReference>
<dbReference type="GO" id="GO:0016020">
    <property type="term" value="C:membrane"/>
    <property type="evidence" value="ECO:0007669"/>
    <property type="project" value="UniProtKB-SubCell"/>
</dbReference>
<evidence type="ECO:0000313" key="9">
    <source>
        <dbReference type="Proteomes" id="UP000655225"/>
    </source>
</evidence>
<dbReference type="Pfam" id="PF03134">
    <property type="entry name" value="TB2_DP1_HVA22"/>
    <property type="match status" value="2"/>
</dbReference>
<dbReference type="OrthoDB" id="434647at2759"/>
<keyword evidence="9" id="KW-1185">Reference proteome</keyword>
<evidence type="ECO:0000259" key="7">
    <source>
        <dbReference type="PROSITE" id="PS00028"/>
    </source>
</evidence>
<dbReference type="InterPro" id="IPR004345">
    <property type="entry name" value="TB2_DP1_HVA22"/>
</dbReference>
<sequence length="851" mass="95787">MGFVFLLNLMVKIFDVLAWPLITLVYPLKILNVFSPLAVPFASPSGGKKVTESLILFMLSLHGRLPFWPYVKFMAACYLVVPHLEGAAYVYDHFLRPCFPMTMQALNNWFIQLKENFLFSRSDNFLDAAERYIKDNGHEALEKLIISKSKYEEPNLSRTENKEVVTTENKEAAATKRSKCNESKLARTEIKAVLTTENKEAAATEWSKCEEPNLARTKIKAVVTMENKEAAATEWSKCEEPNLARTEVKAVVTRENKVAAATKSVKIVEPNPTWTEKETCTAMKDREITEAVAKDRGIGLPNLPAPNDVKKEWTCGICQVTASCKENIKDHYRGKKHRAKQQELKESKLAAKIQDSLAATAKKDDHPKVKPKKSVSTNEPNPKHFKKQEVKVNGTGEQSKQNQKQQLALWRLPFWPSVKLMAACCLVVPHLDGAAYVYDHFLRPCFTMTMQALNNWFLQSKKDFLFCRSDNFLDAAERYIKENGHEALEKLIISKSKCKEPNLAQTEIKALVTTENKEAAETEWSKCKEPNLAQTEIKALVTTENKEATETEWSKCEEPNLSRTNIKAVVTTEYKEAATTKLSKCEEPNLAQSKIKAVVTTENKEATVSEWVKSVEPNPAWTEKEACTAMQGNEITVAVAEDRGIERTNLPALKDVRKEWRCALCQVSVSSEEILKEHFRGKKHQAKLKKLKASEMEAKSNGSSTSTAEKDDQPKVEPKKGVSANMVAKRPGFQNQNHLNGDYQWQGFNQHQPLGFANANGPVGFTGFNDFQHHPQGDANGLYGYFETPPLPHRHPYPTAIFNPTSPFPDHMLPEAYTPLHCYPGHVPVPVPHAQVISGPALYPQPQQSYN</sequence>
<keyword evidence="4" id="KW-1133">Transmembrane helix</keyword>
<reference evidence="8 9" key="1">
    <citation type="submission" date="2020-04" db="EMBL/GenBank/DDBJ databases">
        <title>Plant Genome Project.</title>
        <authorList>
            <person name="Zhang R.-G."/>
        </authorList>
    </citation>
    <scope>NUCLEOTIDE SEQUENCE [LARGE SCALE GENOMIC DNA]</scope>
    <source>
        <strain evidence="8">YNK0</strain>
        <tissue evidence="8">Leaf</tissue>
    </source>
</reference>
<evidence type="ECO:0000256" key="6">
    <source>
        <dbReference type="SAM" id="MobiDB-lite"/>
    </source>
</evidence>
<gene>
    <name evidence="8" type="ORF">HHK36_030781</name>
</gene>
<dbReference type="SMART" id="SM00451">
    <property type="entry name" value="ZnF_U1"/>
    <property type="match status" value="2"/>
</dbReference>
<feature type="region of interest" description="Disordered" evidence="6">
    <location>
        <begin position="358"/>
        <end position="400"/>
    </location>
</feature>
<feature type="compositionally biased region" description="Basic and acidic residues" evidence="6">
    <location>
        <begin position="708"/>
        <end position="720"/>
    </location>
</feature>
<organism evidence="8 9">
    <name type="scientific">Tetracentron sinense</name>
    <name type="common">Spur-leaf</name>
    <dbReference type="NCBI Taxonomy" id="13715"/>
    <lineage>
        <taxon>Eukaryota</taxon>
        <taxon>Viridiplantae</taxon>
        <taxon>Streptophyta</taxon>
        <taxon>Embryophyta</taxon>
        <taxon>Tracheophyta</taxon>
        <taxon>Spermatophyta</taxon>
        <taxon>Magnoliopsida</taxon>
        <taxon>Trochodendrales</taxon>
        <taxon>Trochodendraceae</taxon>
        <taxon>Tetracentron</taxon>
    </lineage>
</organism>
<evidence type="ECO:0000256" key="3">
    <source>
        <dbReference type="ARBA" id="ARBA00022692"/>
    </source>
</evidence>
<keyword evidence="3" id="KW-0812">Transmembrane</keyword>
<dbReference type="InterPro" id="IPR036236">
    <property type="entry name" value="Znf_C2H2_sf"/>
</dbReference>
<dbReference type="SUPFAM" id="SSF57667">
    <property type="entry name" value="beta-beta-alpha zinc fingers"/>
    <property type="match status" value="2"/>
</dbReference>
<comment type="similarity">
    <text evidence="2">Belongs to the DP1 family.</text>
</comment>
<dbReference type="GO" id="GO:0008270">
    <property type="term" value="F:zinc ion binding"/>
    <property type="evidence" value="ECO:0007669"/>
    <property type="project" value="InterPro"/>
</dbReference>
<feature type="domain" description="C2H2-type" evidence="7">
    <location>
        <begin position="662"/>
        <end position="684"/>
    </location>
</feature>
<evidence type="ECO:0000256" key="2">
    <source>
        <dbReference type="ARBA" id="ARBA00008573"/>
    </source>
</evidence>
<evidence type="ECO:0000313" key="8">
    <source>
        <dbReference type="EMBL" id="KAF8377404.1"/>
    </source>
</evidence>
<evidence type="ECO:0000256" key="5">
    <source>
        <dbReference type="ARBA" id="ARBA00023136"/>
    </source>
</evidence>
<dbReference type="Proteomes" id="UP000655225">
    <property type="component" value="Unassembled WGS sequence"/>
</dbReference>